<gene>
    <name evidence="2" type="ORF">HDK90DRAFT_496848</name>
</gene>
<sequence>MRSDKSPFRILCSLFLSIVLFWFPLSTEGAPQAAAPAGPVEWHVGMNLRLYIAPDTAKTTTCAPDVAGADKDAGLLPIWSNDGKIVTTKPAASGPKASLSFRFVSGWLADSAKFDSNSQTFIKASEPFATGGDCWISGANDIVEQKPCGSDRLFQFYIETKATAGNMHLMRNADVKHIKVDPNGALVSVNDNVDANVCVYQALTGKLVAAPAQDFHVPADQITNLIGQKVPGSTEPTAENLLPGCDTDTNTNLDCLISRAFNSLPEICQTKPHNMQCVLHLAPAFCFDVPARRFKKDASAEVEACIRAVSLGPCVANPPGGACACGLFAGIVQFASGGGQPGKRLMARSGEYSLEKRASDPLFGEPENNLPLLDQFWVGVMKSLINGVIDLVNLLRNGLVYSARSTCYSMTFKLPGQDQKEIDKTREGCAEVFKPQKPIPTIPYNGEIEQAGGIFADVVQVIFAVNDLAQAAGAAKWVGRIEEVMSYFKPVSNGAGKILEAEGKGGRVQLFNDYGDGKPVPFYTDAAVEDLQASTKHNGLFKSPFTKHI</sequence>
<proteinExistence type="predicted"/>
<feature type="chain" id="PRO_5046381144" evidence="1">
    <location>
        <begin position="30"/>
        <end position="549"/>
    </location>
</feature>
<dbReference type="Proteomes" id="UP001492380">
    <property type="component" value="Unassembled WGS sequence"/>
</dbReference>
<evidence type="ECO:0000313" key="2">
    <source>
        <dbReference type="EMBL" id="KAK8226143.1"/>
    </source>
</evidence>
<evidence type="ECO:0000256" key="1">
    <source>
        <dbReference type="SAM" id="SignalP"/>
    </source>
</evidence>
<keyword evidence="3" id="KW-1185">Reference proteome</keyword>
<reference evidence="2 3" key="1">
    <citation type="submission" date="2024-04" db="EMBL/GenBank/DDBJ databases">
        <title>Phyllosticta paracitricarpa is synonymous to the EU quarantine fungus P. citricarpa based on phylogenomic analyses.</title>
        <authorList>
            <consortium name="Lawrence Berkeley National Laboratory"/>
            <person name="Van Ingen-Buijs V.A."/>
            <person name="Van Westerhoven A.C."/>
            <person name="Haridas S."/>
            <person name="Skiadas P."/>
            <person name="Martin F."/>
            <person name="Groenewald J.Z."/>
            <person name="Crous P.W."/>
            <person name="Seidl M.F."/>
        </authorList>
    </citation>
    <scope>NUCLEOTIDE SEQUENCE [LARGE SCALE GENOMIC DNA]</scope>
    <source>
        <strain evidence="2 3">CBS 123374</strain>
    </source>
</reference>
<dbReference type="EMBL" id="JBBWRZ010000011">
    <property type="protein sequence ID" value="KAK8226143.1"/>
    <property type="molecule type" value="Genomic_DNA"/>
</dbReference>
<organism evidence="2 3">
    <name type="scientific">Phyllosticta capitalensis</name>
    <dbReference type="NCBI Taxonomy" id="121624"/>
    <lineage>
        <taxon>Eukaryota</taxon>
        <taxon>Fungi</taxon>
        <taxon>Dikarya</taxon>
        <taxon>Ascomycota</taxon>
        <taxon>Pezizomycotina</taxon>
        <taxon>Dothideomycetes</taxon>
        <taxon>Dothideomycetes incertae sedis</taxon>
        <taxon>Botryosphaeriales</taxon>
        <taxon>Phyllostictaceae</taxon>
        <taxon>Phyllosticta</taxon>
    </lineage>
</organism>
<evidence type="ECO:0000313" key="3">
    <source>
        <dbReference type="Proteomes" id="UP001492380"/>
    </source>
</evidence>
<keyword evidence="1" id="KW-0732">Signal</keyword>
<comment type="caution">
    <text evidence="2">The sequence shown here is derived from an EMBL/GenBank/DDBJ whole genome shotgun (WGS) entry which is preliminary data.</text>
</comment>
<accession>A0ABR1YDZ7</accession>
<name>A0ABR1YDZ7_9PEZI</name>
<feature type="signal peptide" evidence="1">
    <location>
        <begin position="1"/>
        <end position="29"/>
    </location>
</feature>
<protein>
    <submittedName>
        <fullName evidence="2">Uncharacterized protein</fullName>
    </submittedName>
</protein>